<dbReference type="AlphaFoldDB" id="A0A1X6NYU0"/>
<organism evidence="2 3">
    <name type="scientific">Porphyra umbilicalis</name>
    <name type="common">Purple laver</name>
    <name type="synonym">Red alga</name>
    <dbReference type="NCBI Taxonomy" id="2786"/>
    <lineage>
        <taxon>Eukaryota</taxon>
        <taxon>Rhodophyta</taxon>
        <taxon>Bangiophyceae</taxon>
        <taxon>Bangiales</taxon>
        <taxon>Bangiaceae</taxon>
        <taxon>Porphyra</taxon>
    </lineage>
</organism>
<feature type="region of interest" description="Disordered" evidence="1">
    <location>
        <begin position="1"/>
        <end position="58"/>
    </location>
</feature>
<reference evidence="2 3" key="1">
    <citation type="submission" date="2017-03" db="EMBL/GenBank/DDBJ databases">
        <title>WGS assembly of Porphyra umbilicalis.</title>
        <authorList>
            <person name="Brawley S.H."/>
            <person name="Blouin N.A."/>
            <person name="Ficko-Blean E."/>
            <person name="Wheeler G.L."/>
            <person name="Lohr M."/>
            <person name="Goodson H.V."/>
            <person name="Jenkins J.W."/>
            <person name="Blaby-Haas C.E."/>
            <person name="Helliwell K.E."/>
            <person name="Chan C."/>
            <person name="Marriage T."/>
            <person name="Bhattacharya D."/>
            <person name="Klein A.S."/>
            <person name="Badis Y."/>
            <person name="Brodie J."/>
            <person name="Cao Y."/>
            <person name="Collen J."/>
            <person name="Dittami S.M."/>
            <person name="Gachon C.M."/>
            <person name="Green B.R."/>
            <person name="Karpowicz S."/>
            <person name="Kim J.W."/>
            <person name="Kudahl U."/>
            <person name="Lin S."/>
            <person name="Michel G."/>
            <person name="Mittag M."/>
            <person name="Olson B.J."/>
            <person name="Pangilinan J."/>
            <person name="Peng Y."/>
            <person name="Qiu H."/>
            <person name="Shu S."/>
            <person name="Singer J.T."/>
            <person name="Smith A.G."/>
            <person name="Sprecher B.N."/>
            <person name="Wagner V."/>
            <person name="Wang W."/>
            <person name="Wang Z.-Y."/>
            <person name="Yan J."/>
            <person name="Yarish C."/>
            <person name="Zoeuner-Riek S."/>
            <person name="Zhuang Y."/>
            <person name="Zou Y."/>
            <person name="Lindquist E.A."/>
            <person name="Grimwood J."/>
            <person name="Barry K."/>
            <person name="Rokhsar D.S."/>
            <person name="Schmutz J."/>
            <person name="Stiller J.W."/>
            <person name="Grossman A.R."/>
            <person name="Prochnik S.E."/>
        </authorList>
    </citation>
    <scope>NUCLEOTIDE SEQUENCE [LARGE SCALE GENOMIC DNA]</scope>
    <source>
        <strain evidence="2">4086291</strain>
    </source>
</reference>
<feature type="compositionally biased region" description="Low complexity" evidence="1">
    <location>
        <begin position="1"/>
        <end position="11"/>
    </location>
</feature>
<name>A0A1X6NYU0_PORUM</name>
<dbReference type="EMBL" id="KV918984">
    <property type="protein sequence ID" value="OSX73666.1"/>
    <property type="molecule type" value="Genomic_DNA"/>
</dbReference>
<accession>A0A1X6NYU0</accession>
<evidence type="ECO:0000313" key="2">
    <source>
        <dbReference type="EMBL" id="OSX73666.1"/>
    </source>
</evidence>
<evidence type="ECO:0000313" key="3">
    <source>
        <dbReference type="Proteomes" id="UP000218209"/>
    </source>
</evidence>
<feature type="compositionally biased region" description="Low complexity" evidence="1">
    <location>
        <begin position="131"/>
        <end position="142"/>
    </location>
</feature>
<keyword evidence="3" id="KW-1185">Reference proteome</keyword>
<feature type="compositionally biased region" description="Pro residues" evidence="1">
    <location>
        <begin position="96"/>
        <end position="107"/>
    </location>
</feature>
<dbReference type="Proteomes" id="UP000218209">
    <property type="component" value="Unassembled WGS sequence"/>
</dbReference>
<proteinExistence type="predicted"/>
<gene>
    <name evidence="2" type="ORF">BU14_0332s0018</name>
</gene>
<evidence type="ECO:0000256" key="1">
    <source>
        <dbReference type="SAM" id="MobiDB-lite"/>
    </source>
</evidence>
<sequence>MRAPPVRVPTLTRRRRPPPPRHRQRRRSRRRAPRRRGGARRRLARRWTGRSKSSGWSVTPCGLWLLRASCFSAVCASASGASPKVHPSPRQHRQPGLPPCPMPPTPMVGPGGPTTSTMALRLRRPPAKQRAPSAAPPEAADAARQRWRLPPPRSRPPPPLAPKTGCRKTTG</sequence>
<feature type="compositionally biased region" description="Pro residues" evidence="1">
    <location>
        <begin position="149"/>
        <end position="161"/>
    </location>
</feature>
<feature type="compositionally biased region" description="Basic residues" evidence="1">
    <location>
        <begin position="12"/>
        <end position="49"/>
    </location>
</feature>
<feature type="region of interest" description="Disordered" evidence="1">
    <location>
        <begin position="77"/>
        <end position="171"/>
    </location>
</feature>
<protein>
    <submittedName>
        <fullName evidence="2">Uncharacterized protein</fullName>
    </submittedName>
</protein>